<gene>
    <name evidence="1" type="ORF">SAMN05421736_11150</name>
</gene>
<evidence type="ECO:0000313" key="2">
    <source>
        <dbReference type="Proteomes" id="UP000198935"/>
    </source>
</evidence>
<evidence type="ECO:0000313" key="1">
    <source>
        <dbReference type="EMBL" id="SDZ37918.1"/>
    </source>
</evidence>
<proteinExistence type="predicted"/>
<keyword evidence="2" id="KW-1185">Reference proteome</keyword>
<sequence length="360" mass="42062">MEREEDVYMKLQHFKPTFEAPYYYACHFPILHDKLLSMGSLSFLSLIANDQLYSIPACCIDSERALVTLDWYAPLLNRDQQLFSYKRRAYNNFEDGLQGMKDCIECEEFFIASGSTYFLPYSKDYNNSKFIRGHTDQKSDKYITDHYLAVYGVTESHVLIHDPVPHKYMGPIEVKEFADFWRGNKSIAELSFAKGFEKLASYGTLDVTLKETITSDNMKECFITILKIVSNEFIKGTVISKKEKTYYFGMAVSTLLKSNINQAITESAEILQMYSKCLFDMRWSRYFFNDLLKDMYKILGNDFLDEYQEIINKWELVSGFFQKNALKSGFNMSHLHTFNHLLSQVIDKEKEFHEKVLVAI</sequence>
<protein>
    <recommendedName>
        <fullName evidence="3">Butirosin biosynthesis protein H-like</fullName>
    </recommendedName>
</protein>
<accession>A0A1H3SJQ0</accession>
<evidence type="ECO:0008006" key="3">
    <source>
        <dbReference type="Google" id="ProtNLM"/>
    </source>
</evidence>
<organism evidence="1 2">
    <name type="scientific">Evansella caseinilytica</name>
    <dbReference type="NCBI Taxonomy" id="1503961"/>
    <lineage>
        <taxon>Bacteria</taxon>
        <taxon>Bacillati</taxon>
        <taxon>Bacillota</taxon>
        <taxon>Bacilli</taxon>
        <taxon>Bacillales</taxon>
        <taxon>Bacillaceae</taxon>
        <taxon>Evansella</taxon>
    </lineage>
</organism>
<reference evidence="2" key="1">
    <citation type="submission" date="2016-10" db="EMBL/GenBank/DDBJ databases">
        <authorList>
            <person name="Varghese N."/>
            <person name="Submissions S."/>
        </authorList>
    </citation>
    <scope>NUCLEOTIDE SEQUENCE [LARGE SCALE GENOMIC DNA]</scope>
    <source>
        <strain evidence="2">SP</strain>
    </source>
</reference>
<dbReference type="STRING" id="1503961.SAMN05421736_11150"/>
<dbReference type="EMBL" id="FNPI01000011">
    <property type="protein sequence ID" value="SDZ37918.1"/>
    <property type="molecule type" value="Genomic_DNA"/>
</dbReference>
<dbReference type="Proteomes" id="UP000198935">
    <property type="component" value="Unassembled WGS sequence"/>
</dbReference>
<dbReference type="AlphaFoldDB" id="A0A1H3SJQ0"/>
<name>A0A1H3SJQ0_9BACI</name>